<dbReference type="GO" id="GO:0030246">
    <property type="term" value="F:carbohydrate binding"/>
    <property type="evidence" value="ECO:0007669"/>
    <property type="project" value="TreeGrafter"/>
</dbReference>
<dbReference type="RefSeq" id="WP_042554660.1">
    <property type="nucleotide sequence ID" value="NZ_JXQW01000040.1"/>
</dbReference>
<gene>
    <name evidence="3" type="ORF">RU08_15085</name>
</gene>
<name>A0A0D0IZN8_9PSED</name>
<dbReference type="InterPro" id="IPR038404">
    <property type="entry name" value="TRAP_DctP_sf"/>
</dbReference>
<reference evidence="3 4" key="1">
    <citation type="submission" date="2014-12" db="EMBL/GenBank/DDBJ databases">
        <title>16Stimator: statistical estimation of ribosomal gene copy numbers from draft genome assemblies.</title>
        <authorList>
            <person name="Perisin M.A."/>
            <person name="Vetter M."/>
            <person name="Gilbert J.A."/>
            <person name="Bergelson J."/>
        </authorList>
    </citation>
    <scope>NUCLEOTIDE SEQUENCE [LARGE SCALE GENOMIC DNA]</scope>
    <source>
        <strain evidence="3 4">MEJ086</strain>
    </source>
</reference>
<comment type="caution">
    <text evidence="3">The sequence shown here is derived from an EMBL/GenBank/DDBJ whole genome shotgun (WGS) entry which is preliminary data.</text>
</comment>
<feature type="chain" id="PRO_5002213252" description="ABC transporter substrate-binding protein" evidence="2">
    <location>
        <begin position="26"/>
        <end position="336"/>
    </location>
</feature>
<accession>A0A0D0IZN8</accession>
<evidence type="ECO:0000256" key="1">
    <source>
        <dbReference type="ARBA" id="ARBA00022729"/>
    </source>
</evidence>
<keyword evidence="1 2" id="KW-0732">Signal</keyword>
<dbReference type="GO" id="GO:0030288">
    <property type="term" value="C:outer membrane-bounded periplasmic space"/>
    <property type="evidence" value="ECO:0007669"/>
    <property type="project" value="InterPro"/>
</dbReference>
<dbReference type="OrthoDB" id="9771186at2"/>
<dbReference type="GO" id="GO:0055085">
    <property type="term" value="P:transmembrane transport"/>
    <property type="evidence" value="ECO:0007669"/>
    <property type="project" value="InterPro"/>
</dbReference>
<dbReference type="PANTHER" id="PTHR33376">
    <property type="match status" value="1"/>
</dbReference>
<dbReference type="EMBL" id="JXQW01000040">
    <property type="protein sequence ID" value="KIP98688.1"/>
    <property type="molecule type" value="Genomic_DNA"/>
</dbReference>
<dbReference type="InterPro" id="IPR018389">
    <property type="entry name" value="DctP_fam"/>
</dbReference>
<sequence>MSNAFIRGVAALSLALLLPGAAAQAQERSFKLSAGDPIDAPGPQGAKLFAEHLKAGSDGALNVKVFPSAMLGNDVQMLGALPAGTVEFALAGAPTLVGLVKDFGVLDLPYQFNSTAEVDAMLDGPMGQQLLAKLEEKGLVGLGFWEIGFRNLTNSKRPIEKWEDLQGLKIRTVQSPVFRTFFDHLGANAQPMPINEVFSALEMHAIDGQENPISLIATQRYNEVQKYLTLSEHIYTAYVLLMSKKTWDALDDTQRAQVRKAAEQARSEQRQLARQANSEKLAELKASGMQVNALSDEQRQRFVDQAKIVTEQVRGSIDADFVSAWQAELQRIREAN</sequence>
<dbReference type="PANTHER" id="PTHR33376:SF2">
    <property type="entry name" value="DICARBOXYLATE-BINDING PERIPLASMIC PROTEIN"/>
    <property type="match status" value="1"/>
</dbReference>
<dbReference type="Proteomes" id="UP000032068">
    <property type="component" value="Unassembled WGS sequence"/>
</dbReference>
<evidence type="ECO:0000313" key="4">
    <source>
        <dbReference type="Proteomes" id="UP000032068"/>
    </source>
</evidence>
<dbReference type="Pfam" id="PF03480">
    <property type="entry name" value="DctP"/>
    <property type="match status" value="1"/>
</dbReference>
<dbReference type="PIRSF" id="PIRSF006470">
    <property type="entry name" value="DctB"/>
    <property type="match status" value="1"/>
</dbReference>
<dbReference type="InterPro" id="IPR004682">
    <property type="entry name" value="TRAP_DctP"/>
</dbReference>
<evidence type="ECO:0000313" key="3">
    <source>
        <dbReference type="EMBL" id="KIP98688.1"/>
    </source>
</evidence>
<dbReference type="AlphaFoldDB" id="A0A0D0IZN8"/>
<evidence type="ECO:0000256" key="2">
    <source>
        <dbReference type="SAM" id="SignalP"/>
    </source>
</evidence>
<dbReference type="CDD" id="cd13679">
    <property type="entry name" value="PBP2_TRAP_YiaO_like"/>
    <property type="match status" value="1"/>
</dbReference>
<dbReference type="NCBIfam" id="TIGR00787">
    <property type="entry name" value="dctP"/>
    <property type="match status" value="1"/>
</dbReference>
<dbReference type="Gene3D" id="3.40.190.170">
    <property type="entry name" value="Bacterial extracellular solute-binding protein, family 7"/>
    <property type="match status" value="1"/>
</dbReference>
<protein>
    <recommendedName>
        <fullName evidence="5">ABC transporter substrate-binding protein</fullName>
    </recommendedName>
</protein>
<dbReference type="NCBIfam" id="NF037995">
    <property type="entry name" value="TRAP_S1"/>
    <property type="match status" value="1"/>
</dbReference>
<proteinExistence type="predicted"/>
<organism evidence="3 4">
    <name type="scientific">Pseudomonas fulva</name>
    <dbReference type="NCBI Taxonomy" id="47880"/>
    <lineage>
        <taxon>Bacteria</taxon>
        <taxon>Pseudomonadati</taxon>
        <taxon>Pseudomonadota</taxon>
        <taxon>Gammaproteobacteria</taxon>
        <taxon>Pseudomonadales</taxon>
        <taxon>Pseudomonadaceae</taxon>
        <taxon>Pseudomonas</taxon>
    </lineage>
</organism>
<feature type="signal peptide" evidence="2">
    <location>
        <begin position="1"/>
        <end position="25"/>
    </location>
</feature>
<evidence type="ECO:0008006" key="5">
    <source>
        <dbReference type="Google" id="ProtNLM"/>
    </source>
</evidence>